<name>A0A4Y2M186_ARAVE</name>
<proteinExistence type="predicted"/>
<accession>A0A4Y2M186</accession>
<dbReference type="AlphaFoldDB" id="A0A4Y2M186"/>
<evidence type="ECO:0000313" key="1">
    <source>
        <dbReference type="EMBL" id="GBN20190.1"/>
    </source>
</evidence>
<reference evidence="1 2" key="1">
    <citation type="journal article" date="2019" name="Sci. Rep.">
        <title>Orb-weaving spider Araneus ventricosus genome elucidates the spidroin gene catalogue.</title>
        <authorList>
            <person name="Kono N."/>
            <person name="Nakamura H."/>
            <person name="Ohtoshi R."/>
            <person name="Moran D.A.P."/>
            <person name="Shinohara A."/>
            <person name="Yoshida Y."/>
            <person name="Fujiwara M."/>
            <person name="Mori M."/>
            <person name="Tomita M."/>
            <person name="Arakawa K."/>
        </authorList>
    </citation>
    <scope>NUCLEOTIDE SEQUENCE [LARGE SCALE GENOMIC DNA]</scope>
</reference>
<dbReference type="EMBL" id="BGPR01006579">
    <property type="protein sequence ID" value="GBN20190.1"/>
    <property type="molecule type" value="Genomic_DNA"/>
</dbReference>
<dbReference type="Proteomes" id="UP000499080">
    <property type="component" value="Unassembled WGS sequence"/>
</dbReference>
<gene>
    <name evidence="1" type="ORF">AVEN_21436_1</name>
</gene>
<protein>
    <submittedName>
        <fullName evidence="1">Uncharacterized protein</fullName>
    </submittedName>
</protein>
<sequence length="98" mass="11175">MEAAKMEDVIYLESSMVDFSINLFVLIYNLGGTRMKAHYSYVCEFEEIDSGEYDMTGLKTTTLAKSKFVSMVNGQFAISESQLKSILPDLIFEVYCRK</sequence>
<keyword evidence="2" id="KW-1185">Reference proteome</keyword>
<evidence type="ECO:0000313" key="2">
    <source>
        <dbReference type="Proteomes" id="UP000499080"/>
    </source>
</evidence>
<organism evidence="1 2">
    <name type="scientific">Araneus ventricosus</name>
    <name type="common">Orbweaver spider</name>
    <name type="synonym">Epeira ventricosa</name>
    <dbReference type="NCBI Taxonomy" id="182803"/>
    <lineage>
        <taxon>Eukaryota</taxon>
        <taxon>Metazoa</taxon>
        <taxon>Ecdysozoa</taxon>
        <taxon>Arthropoda</taxon>
        <taxon>Chelicerata</taxon>
        <taxon>Arachnida</taxon>
        <taxon>Araneae</taxon>
        <taxon>Araneomorphae</taxon>
        <taxon>Entelegynae</taxon>
        <taxon>Araneoidea</taxon>
        <taxon>Araneidae</taxon>
        <taxon>Araneus</taxon>
    </lineage>
</organism>
<comment type="caution">
    <text evidence="1">The sequence shown here is derived from an EMBL/GenBank/DDBJ whole genome shotgun (WGS) entry which is preliminary data.</text>
</comment>